<evidence type="ECO:0000256" key="10">
    <source>
        <dbReference type="ARBA" id="ARBA00023201"/>
    </source>
</evidence>
<feature type="transmembrane region" description="Helical" evidence="11">
    <location>
        <begin position="804"/>
        <end position="824"/>
    </location>
</feature>
<feature type="transmembrane region" description="Helical" evidence="11">
    <location>
        <begin position="1051"/>
        <end position="1068"/>
    </location>
</feature>
<keyword evidence="9 11" id="KW-0472">Membrane</keyword>
<reference evidence="13" key="1">
    <citation type="submission" date="2025-08" db="UniProtKB">
        <authorList>
            <consortium name="RefSeq"/>
        </authorList>
    </citation>
    <scope>IDENTIFICATION</scope>
    <source>
        <tissue evidence="13">Whole larval tissue</tissue>
    </source>
</reference>
<comment type="subcellular location">
    <subcellularLocation>
        <location evidence="1">Cell membrane</location>
        <topology evidence="1">Multi-pass membrane protein</topology>
    </subcellularLocation>
</comment>
<feature type="transmembrane region" description="Helical" evidence="11">
    <location>
        <begin position="61"/>
        <end position="80"/>
    </location>
</feature>
<feature type="transmembrane region" description="Helical" evidence="11">
    <location>
        <begin position="391"/>
        <end position="411"/>
    </location>
</feature>
<feature type="transmembrane region" description="Helical" evidence="11">
    <location>
        <begin position="1019"/>
        <end position="1044"/>
    </location>
</feature>
<keyword evidence="12" id="KW-1185">Reference proteome</keyword>
<dbReference type="InterPro" id="IPR051163">
    <property type="entry name" value="Sodium:Solute_Symporter_SSF"/>
</dbReference>
<dbReference type="InterPro" id="IPR001734">
    <property type="entry name" value="Na/solute_symporter"/>
</dbReference>
<gene>
    <name evidence="13" type="primary">LOC118271061</name>
</gene>
<comment type="similarity">
    <text evidence="2">Belongs to the sodium:solute symporter (SSF) (TC 2.A.21) family.</text>
</comment>
<feature type="transmembrane region" description="Helical" evidence="11">
    <location>
        <begin position="136"/>
        <end position="159"/>
    </location>
</feature>
<dbReference type="Gene3D" id="1.20.1730.10">
    <property type="entry name" value="Sodium/glucose cotransporter"/>
    <property type="match status" value="2"/>
</dbReference>
<feature type="transmembrane region" description="Helical" evidence="11">
    <location>
        <begin position="664"/>
        <end position="684"/>
    </location>
</feature>
<evidence type="ECO:0000256" key="5">
    <source>
        <dbReference type="ARBA" id="ARBA00022692"/>
    </source>
</evidence>
<sequence length="1173" mass="130070">MGEMQGEVSELTHFMQRFSWVDYVVFVFMLAISAVVGVYWGFMKKQTTQADYLLGGRNMKVIPVSMSLVASFVSGITLLGSPTEVYMHGTQYAFIMGAIFLMSVIMTQVYLPVFYELKITSNYEYLSIRFDNRVRLFGSILFAFTLIGWLPIVIYVPALAFNQVTGVDIHVITPIVCLVCIFYTSAGGLQAVVWTDVIQITAMFGAMALVAIKGTIDVGGIGVVFQRNMDSGRIEMPNWDPNPLTRHTIWSLVVGGTIYWLQANAVNQTMIQRYLSLPTLRGAKWAVFLFCIGISFLYCFCLYCGLLIYARFYDCDPLQTKLAKAKDQLLPLLVMDVLGEIPGLPGVFIAGIFSAALSSLSTSLNSMSAVVLEDFYKPFFKKPLTDRQASWIMKGVVVILGTLCVALVFIVEKMGTILQLTMTLESMTMGPQLGVFTMGILMPWVDATGALIGGVSGLAVMSWWCLTSQLAIARGQIVHSHKSLSTAGCTYNFTAVEDVVEESVFSEEVNPVLRVSYMWYTLAGMMVSICVGAIVSRINRARGTPHLPPAPCLLAPQLRRLYKEPPHPTDDPFISAYGQNKEACHVNSTSISMKPITESEEIKMSEEKLHVSAVRLSLQHFGWFDYVLFVLMLTVCGGIGVFFGFVKKQSSTQDYLMGGRNMKLLPVCFSLVASFISGISLLGIPTELYIYGTAYVFTLIGTLLMSIIFTYTFLPILHDLGLTSAYEYLELRYDKRLRVFGSVLFSVYLMAWLPIVIYVPALAFNQVTGVNIHITTSIVCFVCIFYTSLGGLKAVVWTDVIQTIVMVGAMILVIIKGTIIAGGFGEVFRENWNTGRIEIPPVTLDLTVRHTIWSVSIGSTFYWIGNVAVNQSMLQRFLALAELKSSKRAIWGFFGGVMFIVIICGYSGLLAYAKYHECDPLDSRLALAKDQLLPLLVMDVLGDWPGMPGIFVAGVFSASLSSLSTGLNSMAAVVLEDFWKPFFRPLTHRQTQIMIRSVVVILGVICVGLVYVVEMLGSVLQLTMSLSSASMGPLAGVFVMGIFLPFIDGTSALSGGIIGLLSAWWLAAQSQLVQARGLMQSSEKPRFTQNCTYEFDEIVHNVVDAESEVPYLYRISFMWFTAFGCMVTVGIACIVNFRKTAKVHNDHRLFAPFIRKWLEKDKVNQMYLKNIQK</sequence>
<feature type="transmembrane region" description="Helical" evidence="11">
    <location>
        <begin position="171"/>
        <end position="194"/>
    </location>
</feature>
<evidence type="ECO:0000256" key="8">
    <source>
        <dbReference type="ARBA" id="ARBA00023065"/>
    </source>
</evidence>
<dbReference type="Proteomes" id="UP000829999">
    <property type="component" value="Chromosome 15"/>
</dbReference>
<dbReference type="Pfam" id="PF00474">
    <property type="entry name" value="SSF"/>
    <property type="match status" value="2"/>
</dbReference>
<feature type="transmembrane region" description="Helical" evidence="11">
    <location>
        <begin position="623"/>
        <end position="643"/>
    </location>
</feature>
<dbReference type="GO" id="GO:0005886">
    <property type="term" value="C:plasma membrane"/>
    <property type="evidence" value="ECO:0007669"/>
    <property type="project" value="UniProtKB-SubCell"/>
</dbReference>
<evidence type="ECO:0000313" key="13">
    <source>
        <dbReference type="RefSeq" id="XP_050554728.1"/>
    </source>
</evidence>
<evidence type="ECO:0000256" key="2">
    <source>
        <dbReference type="ARBA" id="ARBA00006434"/>
    </source>
</evidence>
<feature type="transmembrane region" description="Helical" evidence="11">
    <location>
        <begin position="332"/>
        <end position="357"/>
    </location>
</feature>
<feature type="transmembrane region" description="Helical" evidence="11">
    <location>
        <begin position="993"/>
        <end position="1013"/>
    </location>
</feature>
<feature type="transmembrane region" description="Helical" evidence="11">
    <location>
        <begin position="690"/>
        <end position="717"/>
    </location>
</feature>
<dbReference type="OrthoDB" id="6132759at2759"/>
<evidence type="ECO:0000256" key="9">
    <source>
        <dbReference type="ARBA" id="ARBA00023136"/>
    </source>
</evidence>
<dbReference type="InterPro" id="IPR038377">
    <property type="entry name" value="Na/Glc_symporter_sf"/>
</dbReference>
<feature type="transmembrane region" description="Helical" evidence="11">
    <location>
        <begin position="287"/>
        <end position="312"/>
    </location>
</feature>
<dbReference type="PROSITE" id="PS50283">
    <property type="entry name" value="NA_SOLUT_SYMP_3"/>
    <property type="match status" value="2"/>
</dbReference>
<evidence type="ECO:0000256" key="11">
    <source>
        <dbReference type="SAM" id="Phobius"/>
    </source>
</evidence>
<protein>
    <submittedName>
        <fullName evidence="13">Uncharacterized protein LOC118271061</fullName>
    </submittedName>
</protein>
<feature type="transmembrane region" description="Helical" evidence="11">
    <location>
        <begin position="206"/>
        <end position="227"/>
    </location>
</feature>
<organism evidence="12 13">
    <name type="scientific">Spodoptera frugiperda</name>
    <name type="common">Fall armyworm</name>
    <dbReference type="NCBI Taxonomy" id="7108"/>
    <lineage>
        <taxon>Eukaryota</taxon>
        <taxon>Metazoa</taxon>
        <taxon>Ecdysozoa</taxon>
        <taxon>Arthropoda</taxon>
        <taxon>Hexapoda</taxon>
        <taxon>Insecta</taxon>
        <taxon>Pterygota</taxon>
        <taxon>Neoptera</taxon>
        <taxon>Endopterygota</taxon>
        <taxon>Lepidoptera</taxon>
        <taxon>Glossata</taxon>
        <taxon>Ditrysia</taxon>
        <taxon>Noctuoidea</taxon>
        <taxon>Noctuidae</taxon>
        <taxon>Amphipyrinae</taxon>
        <taxon>Spodoptera</taxon>
    </lineage>
</organism>
<feature type="transmembrane region" description="Helical" evidence="11">
    <location>
        <begin position="247"/>
        <end position="266"/>
    </location>
</feature>
<dbReference type="AlphaFoldDB" id="A0A9R0EZC5"/>
<dbReference type="PANTHER" id="PTHR42985:SF5">
    <property type="entry name" value="FI02094P-RELATED"/>
    <property type="match status" value="1"/>
</dbReference>
<evidence type="ECO:0000256" key="7">
    <source>
        <dbReference type="ARBA" id="ARBA00023053"/>
    </source>
</evidence>
<feature type="transmembrane region" description="Helical" evidence="11">
    <location>
        <begin position="737"/>
        <end position="760"/>
    </location>
</feature>
<dbReference type="NCBIfam" id="TIGR00813">
    <property type="entry name" value="sss"/>
    <property type="match status" value="2"/>
</dbReference>
<feature type="transmembrane region" description="Helical" evidence="11">
    <location>
        <begin position="772"/>
        <end position="792"/>
    </location>
</feature>
<feature type="transmembrane region" description="Helical" evidence="11">
    <location>
        <begin position="1117"/>
        <end position="1137"/>
    </location>
</feature>
<feature type="transmembrane region" description="Helical" evidence="11">
    <location>
        <begin position="950"/>
        <end position="973"/>
    </location>
</feature>
<accession>A0A9R0EZC5</accession>
<dbReference type="CDD" id="cd11492">
    <property type="entry name" value="SLC5sbd_NIS-SMVT"/>
    <property type="match status" value="2"/>
</dbReference>
<proteinExistence type="inferred from homology"/>
<dbReference type="GO" id="GO:0006814">
    <property type="term" value="P:sodium ion transport"/>
    <property type="evidence" value="ECO:0007669"/>
    <property type="project" value="UniProtKB-KW"/>
</dbReference>
<feature type="transmembrane region" description="Helical" evidence="11">
    <location>
        <begin position="20"/>
        <end position="40"/>
    </location>
</feature>
<dbReference type="PANTHER" id="PTHR42985">
    <property type="entry name" value="SODIUM-COUPLED MONOCARBOXYLATE TRANSPORTER"/>
    <property type="match status" value="1"/>
</dbReference>
<keyword evidence="7" id="KW-0915">Sodium</keyword>
<feature type="transmembrane region" description="Helical" evidence="11">
    <location>
        <begin position="890"/>
        <end position="913"/>
    </location>
</feature>
<keyword evidence="6 11" id="KW-1133">Transmembrane helix</keyword>
<keyword evidence="4" id="KW-1003">Cell membrane</keyword>
<feature type="transmembrane region" description="Helical" evidence="11">
    <location>
        <begin position="447"/>
        <end position="466"/>
    </location>
</feature>
<keyword evidence="10" id="KW-0739">Sodium transport</keyword>
<evidence type="ECO:0000256" key="1">
    <source>
        <dbReference type="ARBA" id="ARBA00004651"/>
    </source>
</evidence>
<feature type="transmembrane region" description="Helical" evidence="11">
    <location>
        <begin position="92"/>
        <end position="115"/>
    </location>
</feature>
<keyword evidence="8" id="KW-0406">Ion transport</keyword>
<evidence type="ECO:0000313" key="12">
    <source>
        <dbReference type="Proteomes" id="UP000829999"/>
    </source>
</evidence>
<feature type="transmembrane region" description="Helical" evidence="11">
    <location>
        <begin position="851"/>
        <end position="869"/>
    </location>
</feature>
<dbReference type="GeneID" id="118271061"/>
<name>A0A9R0EZC5_SPOFR</name>
<dbReference type="RefSeq" id="XP_050554728.1">
    <property type="nucleotide sequence ID" value="XM_050698771.1"/>
</dbReference>
<dbReference type="GO" id="GO:0015293">
    <property type="term" value="F:symporter activity"/>
    <property type="evidence" value="ECO:0007669"/>
    <property type="project" value="TreeGrafter"/>
</dbReference>
<evidence type="ECO:0000256" key="3">
    <source>
        <dbReference type="ARBA" id="ARBA00022448"/>
    </source>
</evidence>
<feature type="transmembrane region" description="Helical" evidence="11">
    <location>
        <begin position="517"/>
        <end position="538"/>
    </location>
</feature>
<evidence type="ECO:0000256" key="4">
    <source>
        <dbReference type="ARBA" id="ARBA00022475"/>
    </source>
</evidence>
<evidence type="ECO:0000256" key="6">
    <source>
        <dbReference type="ARBA" id="ARBA00022989"/>
    </source>
</evidence>
<keyword evidence="5 11" id="KW-0812">Transmembrane</keyword>
<keyword evidence="3" id="KW-0813">Transport</keyword>